<dbReference type="InterPro" id="IPR022627">
    <property type="entry name" value="DUF3502"/>
</dbReference>
<accession>A0AAW9WJJ3</accession>
<dbReference type="AlphaFoldDB" id="A0AAW9WJJ3"/>
<dbReference type="InterPro" id="IPR006059">
    <property type="entry name" value="SBP"/>
</dbReference>
<dbReference type="Pfam" id="PF01547">
    <property type="entry name" value="SBP_bac_1"/>
    <property type="match status" value="1"/>
</dbReference>
<dbReference type="InterPro" id="IPR050490">
    <property type="entry name" value="Bact_solute-bd_prot1"/>
</dbReference>
<dbReference type="PANTHER" id="PTHR43649:SF17">
    <property type="entry name" value="ABC TRANSPORTER SOLUTE BINDING PROTEIN-SUGAR TRANSPORT"/>
    <property type="match status" value="1"/>
</dbReference>
<dbReference type="PANTHER" id="PTHR43649">
    <property type="entry name" value="ARABINOSE-BINDING PROTEIN-RELATED"/>
    <property type="match status" value="1"/>
</dbReference>
<evidence type="ECO:0000259" key="1">
    <source>
        <dbReference type="Pfam" id="PF12010"/>
    </source>
</evidence>
<name>A0AAW9WJJ3_9FIRM</name>
<dbReference type="Pfam" id="PF12010">
    <property type="entry name" value="DUF3502"/>
    <property type="match status" value="1"/>
</dbReference>
<dbReference type="Proteomes" id="UP000434223">
    <property type="component" value="Unassembled WGS sequence"/>
</dbReference>
<dbReference type="Gene3D" id="3.40.190.10">
    <property type="entry name" value="Periplasmic binding protein-like II"/>
    <property type="match status" value="2"/>
</dbReference>
<evidence type="ECO:0000313" key="2">
    <source>
        <dbReference type="EMBL" id="MUB65389.1"/>
    </source>
</evidence>
<reference evidence="2 3" key="1">
    <citation type="submission" date="2019-09" db="EMBL/GenBank/DDBJ databases">
        <title>Draft genome sequencing of Hungatella hathewayi 123Y-2.</title>
        <authorList>
            <person name="Lv Q."/>
            <person name="Li S."/>
        </authorList>
    </citation>
    <scope>NUCLEOTIDE SEQUENCE [LARGE SCALE GENOMIC DNA]</scope>
    <source>
        <strain evidence="2 3">123Y-2</strain>
    </source>
</reference>
<sequence length="551" mass="61472">MPPSGASPQNDTDVFAMRNKKIYNNQKERGTMKKRTGTKALSIALAAALCMTGLAGCGSKTQETQGSTAAKTEAGDASAELKPVTLKLWSCSDKYQAQDEVLAKFCETYKDKLNIEKIEFNYVPFGDYEDKMISLVAGGDDFDGMYVSDWMLYNKMSNKGGLMPLNDFMQQYAPSLYATYQENGSMTACSIDGQLVAMPWTKKKSSKAILLYRKDLADQYGVDTSKLETIEDLDAMLTDAKAKVPDITIFESGFPRGNTYSDVLAILHAKYEMDNMNYHTLTFDLNSEKPVLEAVEETPMFKEAVTWMNKWYNEGIVSKNELSETDTKMFENGKTFAKVGLHETATQGVVFNIPNAELGYAELYTDGKYRYDSPLNNAFAVNKNAANPERLLMLLELLNTDEAAYDLFMYGIEGETYVKGEDGSIQYPEGQEATNSTFLGWFCWPFVRGQFDKPSGLITPKALEMENEWLEKDSLVVSPLTGFNPDTSSIKTELAQRDQLYDEQGKLLLAGIVENNDVDAAINKYIESQKAAGLDKILEFMQAEADKMIGK</sequence>
<comment type="caution">
    <text evidence="2">The sequence shown here is derived from an EMBL/GenBank/DDBJ whole genome shotgun (WGS) entry which is preliminary data.</text>
</comment>
<dbReference type="SUPFAM" id="SSF53850">
    <property type="entry name" value="Periplasmic binding protein-like II"/>
    <property type="match status" value="1"/>
</dbReference>
<evidence type="ECO:0000313" key="3">
    <source>
        <dbReference type="Proteomes" id="UP000434223"/>
    </source>
</evidence>
<organism evidence="2 3">
    <name type="scientific">Hungatella hathewayi</name>
    <dbReference type="NCBI Taxonomy" id="154046"/>
    <lineage>
        <taxon>Bacteria</taxon>
        <taxon>Bacillati</taxon>
        <taxon>Bacillota</taxon>
        <taxon>Clostridia</taxon>
        <taxon>Lachnospirales</taxon>
        <taxon>Lachnospiraceae</taxon>
        <taxon>Hungatella</taxon>
    </lineage>
</organism>
<dbReference type="EMBL" id="WNME01000015">
    <property type="protein sequence ID" value="MUB65389.1"/>
    <property type="molecule type" value="Genomic_DNA"/>
</dbReference>
<proteinExistence type="predicted"/>
<feature type="domain" description="DUF3502" evidence="1">
    <location>
        <begin position="479"/>
        <end position="546"/>
    </location>
</feature>
<gene>
    <name evidence="2" type="ORF">GNE07_20415</name>
</gene>
<protein>
    <submittedName>
        <fullName evidence="2">Extracellular solute-binding protein</fullName>
    </submittedName>
</protein>